<gene>
    <name evidence="2" type="ORF">D2N39_18420</name>
</gene>
<evidence type="ECO:0000313" key="2">
    <source>
        <dbReference type="EMBL" id="RID90341.1"/>
    </source>
</evidence>
<dbReference type="Proteomes" id="UP000266649">
    <property type="component" value="Unassembled WGS sequence"/>
</dbReference>
<sequence length="177" mass="19194">MAKQDAAPVAGTAAQDRIAALTAETRRQAQELADLASLLDRAEARCAALEHDLAAAREIPEETGTAQAPEEYRRALSSLRRRVAELNAESDGQAQDLARLARLVFDKEEALKRRNAAAHEAGQAAAAARRDLLAAQEAEAACARRLAEAEARIEALLHSSSWRITAPLRGLARLWKR</sequence>
<comment type="caution">
    <text evidence="2">The sequence shown here is derived from an EMBL/GenBank/DDBJ whole genome shotgun (WGS) entry which is preliminary data.</text>
</comment>
<dbReference type="EMBL" id="QXXQ01000014">
    <property type="protein sequence ID" value="RID90341.1"/>
    <property type="molecule type" value="Genomic_DNA"/>
</dbReference>
<evidence type="ECO:0000313" key="3">
    <source>
        <dbReference type="Proteomes" id="UP000266649"/>
    </source>
</evidence>
<name>A0A398BMY7_9RHOB</name>
<organism evidence="2 3">
    <name type="scientific">Gemmobacter lutimaris</name>
    <dbReference type="NCBI Taxonomy" id="2306023"/>
    <lineage>
        <taxon>Bacteria</taxon>
        <taxon>Pseudomonadati</taxon>
        <taxon>Pseudomonadota</taxon>
        <taxon>Alphaproteobacteria</taxon>
        <taxon>Rhodobacterales</taxon>
        <taxon>Paracoccaceae</taxon>
        <taxon>Gemmobacter</taxon>
    </lineage>
</organism>
<protein>
    <submittedName>
        <fullName evidence="2">Uncharacterized protein</fullName>
    </submittedName>
</protein>
<evidence type="ECO:0000256" key="1">
    <source>
        <dbReference type="SAM" id="Coils"/>
    </source>
</evidence>
<proteinExistence type="predicted"/>
<keyword evidence="3" id="KW-1185">Reference proteome</keyword>
<dbReference type="RefSeq" id="WP_119136244.1">
    <property type="nucleotide sequence ID" value="NZ_QXXQ01000014.1"/>
</dbReference>
<feature type="coiled-coil region" evidence="1">
    <location>
        <begin position="32"/>
        <end position="96"/>
    </location>
</feature>
<dbReference type="AlphaFoldDB" id="A0A398BMY7"/>
<accession>A0A398BMY7</accession>
<reference evidence="2 3" key="1">
    <citation type="submission" date="2018-09" db="EMBL/GenBank/DDBJ databases">
        <title>Gemmobacter lutimaris sp. nov., a marine bacterium isolated from tidal flat.</title>
        <authorList>
            <person name="Lee D.W."/>
            <person name="Yoo Y."/>
            <person name="Kim J.-J."/>
            <person name="Kim B.S."/>
        </authorList>
    </citation>
    <scope>NUCLEOTIDE SEQUENCE [LARGE SCALE GENOMIC DNA]</scope>
    <source>
        <strain evidence="2 3">YJ-T1-11</strain>
    </source>
</reference>
<keyword evidence="1" id="KW-0175">Coiled coil</keyword>